<dbReference type="GO" id="GO:0005794">
    <property type="term" value="C:Golgi apparatus"/>
    <property type="evidence" value="ECO:0007669"/>
    <property type="project" value="TreeGrafter"/>
</dbReference>
<evidence type="ECO:0000313" key="2">
    <source>
        <dbReference type="Proteomes" id="UP001430953"/>
    </source>
</evidence>
<dbReference type="PANTHER" id="PTHR17985:SF8">
    <property type="entry name" value="TRANSPORT AND GOLGI ORGANIZATION PROTEIN 2 HOMOLOG"/>
    <property type="match status" value="1"/>
</dbReference>
<gene>
    <name evidence="1" type="ORF">PUN28_012336</name>
</gene>
<dbReference type="AlphaFoldDB" id="A0AAW2FF35"/>
<dbReference type="Pfam" id="PF05742">
    <property type="entry name" value="TANGO2"/>
    <property type="match status" value="1"/>
</dbReference>
<dbReference type="GO" id="GO:0007030">
    <property type="term" value="P:Golgi organization"/>
    <property type="evidence" value="ECO:0007669"/>
    <property type="project" value="TreeGrafter"/>
</dbReference>
<evidence type="ECO:0000313" key="1">
    <source>
        <dbReference type="EMBL" id="KAL0113026.1"/>
    </source>
</evidence>
<keyword evidence="2" id="KW-1185">Reference proteome</keyword>
<accession>A0AAW2FF35</accession>
<sequence>MCILFVYRNPSADATSYRLIIVSNRDEVYKRPASSAHYWEQYPECLGGTDMEPGREGGTWLALSLKGKAAVILNINGEVVTDASKKGRGFLISNFITSNDSIESYLNDLHKENINEKPYNPYCLVLFNLNNTDMHYLSSTKSTGPKKICTSDIIGIGNGGLEHPYKKVETGKEEFKCIIQDADTSKQEDLIEKLIYFLKSKKKCLPDDELQRRCPMAYKNLSSIFISGKDYGTRTHSILLIDGANNVTFVEETLMPDFTWKRQQFENKLICNMY</sequence>
<dbReference type="PANTHER" id="PTHR17985">
    <property type="entry name" value="SER/THR-RICH PROTEIN T10 IN DGCR REGION"/>
    <property type="match status" value="1"/>
</dbReference>
<protein>
    <submittedName>
        <fullName evidence="1">Uncharacterized protein</fullName>
    </submittedName>
</protein>
<dbReference type="EMBL" id="JADYXP020000012">
    <property type="protein sequence ID" value="KAL0113026.1"/>
    <property type="molecule type" value="Genomic_DNA"/>
</dbReference>
<reference evidence="1 2" key="1">
    <citation type="submission" date="2023-03" db="EMBL/GenBank/DDBJ databases">
        <title>High recombination rates correlate with genetic variation in Cardiocondyla obscurior ants.</title>
        <authorList>
            <person name="Errbii M."/>
        </authorList>
    </citation>
    <scope>NUCLEOTIDE SEQUENCE [LARGE SCALE GENOMIC DNA]</scope>
    <source>
        <strain evidence="1">Alpha-2009</strain>
        <tissue evidence="1">Whole body</tissue>
    </source>
</reference>
<comment type="caution">
    <text evidence="1">The sequence shown here is derived from an EMBL/GenBank/DDBJ whole genome shotgun (WGS) entry which is preliminary data.</text>
</comment>
<organism evidence="1 2">
    <name type="scientific">Cardiocondyla obscurior</name>
    <dbReference type="NCBI Taxonomy" id="286306"/>
    <lineage>
        <taxon>Eukaryota</taxon>
        <taxon>Metazoa</taxon>
        <taxon>Ecdysozoa</taxon>
        <taxon>Arthropoda</taxon>
        <taxon>Hexapoda</taxon>
        <taxon>Insecta</taxon>
        <taxon>Pterygota</taxon>
        <taxon>Neoptera</taxon>
        <taxon>Endopterygota</taxon>
        <taxon>Hymenoptera</taxon>
        <taxon>Apocrita</taxon>
        <taxon>Aculeata</taxon>
        <taxon>Formicoidea</taxon>
        <taxon>Formicidae</taxon>
        <taxon>Myrmicinae</taxon>
        <taxon>Cardiocondyla</taxon>
    </lineage>
</organism>
<proteinExistence type="predicted"/>
<name>A0AAW2FF35_9HYME</name>
<dbReference type="GO" id="GO:0009306">
    <property type="term" value="P:protein secretion"/>
    <property type="evidence" value="ECO:0007669"/>
    <property type="project" value="TreeGrafter"/>
</dbReference>
<dbReference type="InterPro" id="IPR008551">
    <property type="entry name" value="TANGO2"/>
</dbReference>
<dbReference type="Proteomes" id="UP001430953">
    <property type="component" value="Unassembled WGS sequence"/>
</dbReference>